<evidence type="ECO:0000313" key="3">
    <source>
        <dbReference type="WBParaSite" id="TCNE_0000232001-mRNA-1"/>
    </source>
</evidence>
<feature type="region of interest" description="Disordered" evidence="1">
    <location>
        <begin position="78"/>
        <end position="104"/>
    </location>
</feature>
<organism evidence="2 3">
    <name type="scientific">Toxocara canis</name>
    <name type="common">Canine roundworm</name>
    <dbReference type="NCBI Taxonomy" id="6265"/>
    <lineage>
        <taxon>Eukaryota</taxon>
        <taxon>Metazoa</taxon>
        <taxon>Ecdysozoa</taxon>
        <taxon>Nematoda</taxon>
        <taxon>Chromadorea</taxon>
        <taxon>Rhabditida</taxon>
        <taxon>Spirurina</taxon>
        <taxon>Ascaridomorpha</taxon>
        <taxon>Ascaridoidea</taxon>
        <taxon>Toxocaridae</taxon>
        <taxon>Toxocara</taxon>
    </lineage>
</organism>
<keyword evidence="2" id="KW-1185">Reference proteome</keyword>
<dbReference type="WBParaSite" id="TCNE_0000232001-mRNA-1">
    <property type="protein sequence ID" value="TCNE_0000232001-mRNA-1"/>
    <property type="gene ID" value="TCNE_0000232001"/>
</dbReference>
<protein>
    <submittedName>
        <fullName evidence="3">KIAA1522</fullName>
    </submittedName>
</protein>
<accession>A0A183U1F0</accession>
<name>A0A183U1F0_TOXCA</name>
<feature type="region of interest" description="Disordered" evidence="1">
    <location>
        <begin position="127"/>
        <end position="184"/>
    </location>
</feature>
<evidence type="ECO:0000313" key="2">
    <source>
        <dbReference type="Proteomes" id="UP000050794"/>
    </source>
</evidence>
<dbReference type="AlphaFoldDB" id="A0A183U1F0"/>
<dbReference type="Proteomes" id="UP000050794">
    <property type="component" value="Unassembled WGS sequence"/>
</dbReference>
<proteinExistence type="predicted"/>
<feature type="compositionally biased region" description="Basic and acidic residues" evidence="1">
    <location>
        <begin position="35"/>
        <end position="49"/>
    </location>
</feature>
<feature type="compositionally biased region" description="Basic and acidic residues" evidence="1">
    <location>
        <begin position="1"/>
        <end position="16"/>
    </location>
</feature>
<evidence type="ECO:0000256" key="1">
    <source>
        <dbReference type="SAM" id="MobiDB-lite"/>
    </source>
</evidence>
<sequence>LFRHSSESQPSKKDTLRISLCHGDTEETATAFDPRALKERSEVMEEKENSSTSGNNVKGTEVWHAIPKDSLRVTSPAQLVPLPHSGDAGTVAIPDSTTTSPVPREAVAKDSLMHVLANAPLVPVAYDGSSSSNVLNVKSGGQSSSRSGKNSESSRGDLSVEVSGSAEMGAILSDEKAAHRKANM</sequence>
<reference evidence="3" key="1">
    <citation type="submission" date="2016-06" db="UniProtKB">
        <authorList>
            <consortium name="WormBaseParasite"/>
        </authorList>
    </citation>
    <scope>IDENTIFICATION</scope>
</reference>
<feature type="region of interest" description="Disordered" evidence="1">
    <location>
        <begin position="1"/>
        <end position="61"/>
    </location>
</feature>
<feature type="compositionally biased region" description="Low complexity" evidence="1">
    <location>
        <begin position="138"/>
        <end position="153"/>
    </location>
</feature>